<reference evidence="4 5" key="1">
    <citation type="submission" date="2016-10" db="EMBL/GenBank/DDBJ databases">
        <authorList>
            <person name="de Groot N.N."/>
        </authorList>
    </citation>
    <scope>NUCLEOTIDE SEQUENCE [LARGE SCALE GENOMIC DNA]</scope>
    <source>
        <strain evidence="4 5">DSM 3857</strain>
    </source>
</reference>
<dbReference type="Pfam" id="PF00353">
    <property type="entry name" value="HemolysinCabind"/>
    <property type="match status" value="4"/>
</dbReference>
<feature type="region of interest" description="Disordered" evidence="3">
    <location>
        <begin position="250"/>
        <end position="276"/>
    </location>
</feature>
<name>A0A1H8NDD6_9RHOB</name>
<dbReference type="PANTHER" id="PTHR38340:SF1">
    <property type="entry name" value="S-LAYER PROTEIN"/>
    <property type="match status" value="1"/>
</dbReference>
<evidence type="ECO:0000256" key="1">
    <source>
        <dbReference type="ARBA" id="ARBA00004613"/>
    </source>
</evidence>
<protein>
    <submittedName>
        <fullName evidence="4">Hemolysin-type calcium-binding repeat-containing protein</fullName>
    </submittedName>
</protein>
<dbReference type="PRINTS" id="PR00313">
    <property type="entry name" value="CABNDNGRPT"/>
</dbReference>
<feature type="compositionally biased region" description="Gly residues" evidence="3">
    <location>
        <begin position="250"/>
        <end position="268"/>
    </location>
</feature>
<gene>
    <name evidence="4" type="ORF">SAMN04488103_11829</name>
</gene>
<proteinExistence type="predicted"/>
<dbReference type="GO" id="GO:0005576">
    <property type="term" value="C:extracellular region"/>
    <property type="evidence" value="ECO:0007669"/>
    <property type="project" value="UniProtKB-SubCell"/>
</dbReference>
<dbReference type="EMBL" id="FOCE01000018">
    <property type="protein sequence ID" value="SEO27479.1"/>
    <property type="molecule type" value="Genomic_DNA"/>
</dbReference>
<dbReference type="InterPro" id="IPR001343">
    <property type="entry name" value="Hemolysn_Ca-bd"/>
</dbReference>
<dbReference type="Gene3D" id="2.150.10.10">
    <property type="entry name" value="Serralysin-like metalloprotease, C-terminal"/>
    <property type="match status" value="3"/>
</dbReference>
<dbReference type="SUPFAM" id="SSF51120">
    <property type="entry name" value="beta-Roll"/>
    <property type="match status" value="2"/>
</dbReference>
<keyword evidence="5" id="KW-1185">Reference proteome</keyword>
<dbReference type="STRING" id="933059.SAMN04488103_11829"/>
<dbReference type="InterPro" id="IPR011049">
    <property type="entry name" value="Serralysin-like_metalloprot_C"/>
</dbReference>
<keyword evidence="2" id="KW-0964">Secreted</keyword>
<evidence type="ECO:0000256" key="3">
    <source>
        <dbReference type="SAM" id="MobiDB-lite"/>
    </source>
</evidence>
<evidence type="ECO:0000313" key="5">
    <source>
        <dbReference type="Proteomes" id="UP000198761"/>
    </source>
</evidence>
<evidence type="ECO:0000256" key="2">
    <source>
        <dbReference type="ARBA" id="ARBA00022525"/>
    </source>
</evidence>
<dbReference type="Proteomes" id="UP000198761">
    <property type="component" value="Unassembled WGS sequence"/>
</dbReference>
<dbReference type="AlphaFoldDB" id="A0A1H8NDD6"/>
<organism evidence="4 5">
    <name type="scientific">Gemmobacter aquatilis</name>
    <dbReference type="NCBI Taxonomy" id="933059"/>
    <lineage>
        <taxon>Bacteria</taxon>
        <taxon>Pseudomonadati</taxon>
        <taxon>Pseudomonadota</taxon>
        <taxon>Alphaproteobacteria</taxon>
        <taxon>Rhodobacterales</taxon>
        <taxon>Paracoccaceae</taxon>
        <taxon>Gemmobacter</taxon>
    </lineage>
</organism>
<dbReference type="GO" id="GO:0005509">
    <property type="term" value="F:calcium ion binding"/>
    <property type="evidence" value="ECO:0007669"/>
    <property type="project" value="InterPro"/>
</dbReference>
<accession>A0A1H8NDD6</accession>
<comment type="subcellular location">
    <subcellularLocation>
        <location evidence="1">Secreted</location>
    </subcellularLocation>
</comment>
<dbReference type="PANTHER" id="PTHR38340">
    <property type="entry name" value="S-LAYER PROTEIN"/>
    <property type="match status" value="1"/>
</dbReference>
<sequence length="437" mass="46597">MLVGFNGDDKIEATKRNYGQYHIYGGSGDDLIEMSLENRATWGPQGFHVYGGEGRDIFNFNESEKLAETLLSRIDDFQYGVDVLKIDGNIINLFNLPKSMKVIEFQGQQWLVAGQAIIGLEGARIIGPGLDEPHFPALPDDILMRPNVGYENPFNFVPIAGMHHGNLIESMPSMQGGHSGHEILSDDAQIHGTDMDDYISAYTTSSVIHGMAGNDTVNAGQGRDSVFGDAGADQLAGGVDNDVVSGNGGNDILYGGGENDNVSGGGGNDRILGGPDQDKLLGGTGSDNILAGSGNDILYGGAGNDHCDGELGNDALYGGDGTDTVRGGAGTDTVLGGTGADTFVFHKGDLAVWLKLDGSTEDKLDQLDIIRDFTIGEDRISFAGRSTPIVIDDIRAWATDFHGDDVYIIMLKSTGERLIIETDASWHQIITEDNFLF</sequence>
<dbReference type="InterPro" id="IPR050557">
    <property type="entry name" value="RTX_toxin/Mannuronan_C5-epim"/>
</dbReference>
<evidence type="ECO:0000313" key="4">
    <source>
        <dbReference type="EMBL" id="SEO27479.1"/>
    </source>
</evidence>